<dbReference type="Proteomes" id="UP000811246">
    <property type="component" value="Chromosome 1"/>
</dbReference>
<keyword evidence="1" id="KW-1133">Transmembrane helix</keyword>
<evidence type="ECO:0000313" key="3">
    <source>
        <dbReference type="Proteomes" id="UP000811246"/>
    </source>
</evidence>
<name>A0A922FWF3_CARIL</name>
<comment type="caution">
    <text evidence="2">The sequence shown here is derived from an EMBL/GenBank/DDBJ whole genome shotgun (WGS) entry which is preliminary data.</text>
</comment>
<evidence type="ECO:0008006" key="4">
    <source>
        <dbReference type="Google" id="ProtNLM"/>
    </source>
</evidence>
<sequence>MQELKHEQKLRIQAKQQIRRIHVSQTVGRNLGEWEKKRSKRKIRGLCLVRSDADYSQPNSQMPRSLFLSYFYSLFLNPKTCWLDSKSILGLDHFIIPNSAALSFCLFYIYVGFIVVILLRLVLRFMDFIFLYIWLVVISDWSTVVGKFWIFME</sequence>
<reference evidence="2" key="1">
    <citation type="submission" date="2021-01" db="EMBL/GenBank/DDBJ databases">
        <authorList>
            <person name="Lovell J.T."/>
            <person name="Bentley N."/>
            <person name="Bhattarai G."/>
            <person name="Jenkins J.W."/>
            <person name="Sreedasyam A."/>
            <person name="Alarcon Y."/>
            <person name="Bock C."/>
            <person name="Boston L."/>
            <person name="Carlson J."/>
            <person name="Cervantes K."/>
            <person name="Clermont K."/>
            <person name="Krom N."/>
            <person name="Kubenka K."/>
            <person name="Mamidi S."/>
            <person name="Mattison C."/>
            <person name="Monteros M."/>
            <person name="Pisani C."/>
            <person name="Plott C."/>
            <person name="Rajasekar S."/>
            <person name="Rhein H.S."/>
            <person name="Rohla C."/>
            <person name="Song M."/>
            <person name="Hilaire R.S."/>
            <person name="Shu S."/>
            <person name="Wells L."/>
            <person name="Wang X."/>
            <person name="Webber J."/>
            <person name="Heerema R.J."/>
            <person name="Klein P."/>
            <person name="Conner P."/>
            <person name="Grauke L."/>
            <person name="Grimwood J."/>
            <person name="Schmutz J."/>
            <person name="Randall J.J."/>
        </authorList>
    </citation>
    <scope>NUCLEOTIDE SEQUENCE</scope>
    <source>
        <tissue evidence="2">Leaf</tissue>
    </source>
</reference>
<dbReference type="AlphaFoldDB" id="A0A922FWF3"/>
<gene>
    <name evidence="2" type="ORF">I3842_01G075400</name>
</gene>
<accession>A0A922FWF3</accession>
<organism evidence="2 3">
    <name type="scientific">Carya illinoinensis</name>
    <name type="common">Pecan</name>
    <dbReference type="NCBI Taxonomy" id="32201"/>
    <lineage>
        <taxon>Eukaryota</taxon>
        <taxon>Viridiplantae</taxon>
        <taxon>Streptophyta</taxon>
        <taxon>Embryophyta</taxon>
        <taxon>Tracheophyta</taxon>
        <taxon>Spermatophyta</taxon>
        <taxon>Magnoliopsida</taxon>
        <taxon>eudicotyledons</taxon>
        <taxon>Gunneridae</taxon>
        <taxon>Pentapetalae</taxon>
        <taxon>rosids</taxon>
        <taxon>fabids</taxon>
        <taxon>Fagales</taxon>
        <taxon>Juglandaceae</taxon>
        <taxon>Carya</taxon>
    </lineage>
</organism>
<evidence type="ECO:0000313" key="2">
    <source>
        <dbReference type="EMBL" id="KAG6730354.1"/>
    </source>
</evidence>
<feature type="transmembrane region" description="Helical" evidence="1">
    <location>
        <begin position="101"/>
        <end position="123"/>
    </location>
</feature>
<proteinExistence type="predicted"/>
<keyword evidence="1" id="KW-0812">Transmembrane</keyword>
<feature type="transmembrane region" description="Helical" evidence="1">
    <location>
        <begin position="129"/>
        <end position="150"/>
    </location>
</feature>
<keyword evidence="1" id="KW-0472">Membrane</keyword>
<evidence type="ECO:0000256" key="1">
    <source>
        <dbReference type="SAM" id="Phobius"/>
    </source>
</evidence>
<protein>
    <recommendedName>
        <fullName evidence="4">Transmembrane protein</fullName>
    </recommendedName>
</protein>
<dbReference type="EMBL" id="CM031825">
    <property type="protein sequence ID" value="KAG6730354.1"/>
    <property type="molecule type" value="Genomic_DNA"/>
</dbReference>